<evidence type="ECO:0000313" key="5">
    <source>
        <dbReference type="Proteomes" id="UP000198816"/>
    </source>
</evidence>
<sequence length="210" mass="22269">MQEGAKKRLVGAIVIVALAVIFVPMLFEEETVTDPPPLPAVIPEQPVVDERFRSESFLTPADSGVGGTPEEAWIEPSTLALPAAEEIEPVYEGGVDEPVGDSAAPPSVAAPRTAPAGNARVPEAPPPMARDDGMPSYVTQVASLGTSASAQEMAAKLQSEGYSAFVESAEVGGRTYYRVRVGPEADRSSAEKTAAKLRQKYKDPFVQRYP</sequence>
<dbReference type="GO" id="GO:0032506">
    <property type="term" value="P:cytokinetic process"/>
    <property type="evidence" value="ECO:0007669"/>
    <property type="project" value="TreeGrafter"/>
</dbReference>
<dbReference type="GO" id="GO:0032153">
    <property type="term" value="C:cell division site"/>
    <property type="evidence" value="ECO:0007669"/>
    <property type="project" value="TreeGrafter"/>
</dbReference>
<feature type="region of interest" description="Disordered" evidence="1">
    <location>
        <begin position="181"/>
        <end position="210"/>
    </location>
</feature>
<dbReference type="PANTHER" id="PTHR38687:SF1">
    <property type="entry name" value="CELL DIVISION PROTEIN DEDD"/>
    <property type="match status" value="1"/>
</dbReference>
<proteinExistence type="predicted"/>
<name>A0A1H2TU30_THIRO</name>
<dbReference type="Pfam" id="PF05036">
    <property type="entry name" value="SPOR"/>
    <property type="match status" value="1"/>
</dbReference>
<dbReference type="SUPFAM" id="SSF110997">
    <property type="entry name" value="Sporulation related repeat"/>
    <property type="match status" value="1"/>
</dbReference>
<feature type="region of interest" description="Disordered" evidence="1">
    <location>
        <begin position="95"/>
        <end position="135"/>
    </location>
</feature>
<protein>
    <submittedName>
        <fullName evidence="4">DedD protein</fullName>
    </submittedName>
</protein>
<gene>
    <name evidence="4" type="ORF">SAMN05421783_104169</name>
</gene>
<feature type="transmembrane region" description="Helical" evidence="2">
    <location>
        <begin position="9"/>
        <end position="27"/>
    </location>
</feature>
<dbReference type="InterPro" id="IPR052521">
    <property type="entry name" value="Cell_div_SPOR-domain"/>
</dbReference>
<dbReference type="GO" id="GO:0042834">
    <property type="term" value="F:peptidoglycan binding"/>
    <property type="evidence" value="ECO:0007669"/>
    <property type="project" value="InterPro"/>
</dbReference>
<evidence type="ECO:0000256" key="1">
    <source>
        <dbReference type="SAM" id="MobiDB-lite"/>
    </source>
</evidence>
<dbReference type="InterPro" id="IPR036680">
    <property type="entry name" value="SPOR-like_sf"/>
</dbReference>
<dbReference type="STRING" id="1058.SAMN05421783_104169"/>
<keyword evidence="2" id="KW-0472">Membrane</keyword>
<dbReference type="InterPro" id="IPR007730">
    <property type="entry name" value="SPOR-like_dom"/>
</dbReference>
<evidence type="ECO:0000313" key="4">
    <source>
        <dbReference type="EMBL" id="SDW47360.1"/>
    </source>
</evidence>
<reference evidence="5" key="1">
    <citation type="submission" date="2016-10" db="EMBL/GenBank/DDBJ databases">
        <authorList>
            <person name="Varghese N."/>
            <person name="Submissions S."/>
        </authorList>
    </citation>
    <scope>NUCLEOTIDE SEQUENCE [LARGE SCALE GENOMIC DNA]</scope>
    <source>
        <strain evidence="5">DSM 217</strain>
    </source>
</reference>
<keyword evidence="2" id="KW-1133">Transmembrane helix</keyword>
<feature type="domain" description="SPOR" evidence="3">
    <location>
        <begin position="131"/>
        <end position="210"/>
    </location>
</feature>
<dbReference type="GO" id="GO:0030428">
    <property type="term" value="C:cell septum"/>
    <property type="evidence" value="ECO:0007669"/>
    <property type="project" value="TreeGrafter"/>
</dbReference>
<evidence type="ECO:0000256" key="2">
    <source>
        <dbReference type="SAM" id="Phobius"/>
    </source>
</evidence>
<accession>A0A1H2TU30</accession>
<keyword evidence="5" id="KW-1185">Reference proteome</keyword>
<dbReference type="Proteomes" id="UP000198816">
    <property type="component" value="Unassembled WGS sequence"/>
</dbReference>
<evidence type="ECO:0000259" key="3">
    <source>
        <dbReference type="PROSITE" id="PS51724"/>
    </source>
</evidence>
<keyword evidence="2" id="KW-0812">Transmembrane</keyword>
<dbReference type="PANTHER" id="PTHR38687">
    <property type="entry name" value="CELL DIVISION PROTEIN DEDD-RELATED"/>
    <property type="match status" value="1"/>
</dbReference>
<dbReference type="EMBL" id="FNNZ01000004">
    <property type="protein sequence ID" value="SDW47360.1"/>
    <property type="molecule type" value="Genomic_DNA"/>
</dbReference>
<dbReference type="PROSITE" id="PS51724">
    <property type="entry name" value="SPOR"/>
    <property type="match status" value="1"/>
</dbReference>
<dbReference type="Gene3D" id="3.30.70.1070">
    <property type="entry name" value="Sporulation related repeat"/>
    <property type="match status" value="1"/>
</dbReference>
<dbReference type="RefSeq" id="WP_175534517.1">
    <property type="nucleotide sequence ID" value="NZ_FNNZ01000004.1"/>
</dbReference>
<dbReference type="AlphaFoldDB" id="A0A1H2TU30"/>
<organism evidence="4 5">
    <name type="scientific">Thiocapsa roseopersicina</name>
    <dbReference type="NCBI Taxonomy" id="1058"/>
    <lineage>
        <taxon>Bacteria</taxon>
        <taxon>Pseudomonadati</taxon>
        <taxon>Pseudomonadota</taxon>
        <taxon>Gammaproteobacteria</taxon>
        <taxon>Chromatiales</taxon>
        <taxon>Chromatiaceae</taxon>
        <taxon>Thiocapsa</taxon>
    </lineage>
</organism>